<reference evidence="1" key="1">
    <citation type="submission" date="2023-04" db="EMBL/GenBank/DDBJ databases">
        <title>Phytophthora lilii NBRC 32176.</title>
        <authorList>
            <person name="Ichikawa N."/>
            <person name="Sato H."/>
            <person name="Tonouchi N."/>
        </authorList>
    </citation>
    <scope>NUCLEOTIDE SEQUENCE</scope>
    <source>
        <strain evidence="1">NBRC 32176</strain>
    </source>
</reference>
<comment type="caution">
    <text evidence="1">The sequence shown here is derived from an EMBL/GenBank/DDBJ whole genome shotgun (WGS) entry which is preliminary data.</text>
</comment>
<sequence>MVQITVQQLQNEVNILKVNEAMDPDVMTRIGHGVEAILEIWRSISRRQDGFEITLIRMEHGEQNSLIASTKCSFTLTQSLLFHEFPHNFNENGELSGVAGKLLDRDIVLFSSVHFVWDDVTARMTSMMDFPFQNELLVPFLDLLGNLDDVSKVLGASMKQ</sequence>
<organism evidence="1 2">
    <name type="scientific">Phytophthora lilii</name>
    <dbReference type="NCBI Taxonomy" id="2077276"/>
    <lineage>
        <taxon>Eukaryota</taxon>
        <taxon>Sar</taxon>
        <taxon>Stramenopiles</taxon>
        <taxon>Oomycota</taxon>
        <taxon>Peronosporomycetes</taxon>
        <taxon>Peronosporales</taxon>
        <taxon>Peronosporaceae</taxon>
        <taxon>Phytophthora</taxon>
    </lineage>
</organism>
<accession>A0A9W6YJ08</accession>
<gene>
    <name evidence="1" type="ORF">Plil01_001753200</name>
</gene>
<name>A0A9W6YJ08_9STRA</name>
<protein>
    <submittedName>
        <fullName evidence="1">Unnamed protein product</fullName>
    </submittedName>
</protein>
<keyword evidence="2" id="KW-1185">Reference proteome</keyword>
<evidence type="ECO:0000313" key="2">
    <source>
        <dbReference type="Proteomes" id="UP001165083"/>
    </source>
</evidence>
<dbReference type="AlphaFoldDB" id="A0A9W6YJ08"/>
<dbReference type="Proteomes" id="UP001165083">
    <property type="component" value="Unassembled WGS sequence"/>
</dbReference>
<dbReference type="OrthoDB" id="106440at2759"/>
<dbReference type="EMBL" id="BSXW01012432">
    <property type="protein sequence ID" value="GMF64766.1"/>
    <property type="molecule type" value="Genomic_DNA"/>
</dbReference>
<evidence type="ECO:0000313" key="1">
    <source>
        <dbReference type="EMBL" id="GMF64766.1"/>
    </source>
</evidence>
<proteinExistence type="predicted"/>